<protein>
    <submittedName>
        <fullName evidence="1">Deoxyribodipyrimidine photo-lyase</fullName>
    </submittedName>
</protein>
<dbReference type="Gene3D" id="1.25.40.80">
    <property type="match status" value="1"/>
</dbReference>
<organism evidence="1 2">
    <name type="scientific">Fluviibacter phosphoraccumulans</name>
    <dbReference type="NCBI Taxonomy" id="1751046"/>
    <lineage>
        <taxon>Bacteria</taxon>
        <taxon>Pseudomonadati</taxon>
        <taxon>Pseudomonadota</taxon>
        <taxon>Betaproteobacteria</taxon>
        <taxon>Rhodocyclales</taxon>
        <taxon>Fluviibacteraceae</taxon>
        <taxon>Fluviibacter</taxon>
    </lineage>
</organism>
<sequence length="521" mass="58765">MTAHQKPRLFLVLGDQLHPDPHPLLIQALPGDFVLMAEVPEESTHVWSHKARTALFFSAMRHFAAHQQSVGCAMDYWRIGTHDCTSLAAVVHKFVAQHPDISALYLLEPGDQRVLAAMQTCAQTLGLPLNITPDPHFLCSLDDFNHWAARSDKAGRDSLRMEFFYRWMRQRTGILMEAGQPIGDQWNFDAENRNGFGAGGPPPVPQAKRFAPDALTQEACADVSRYFPDHPGSLASFGWPVTPQEALEALDDFITQRLPEFGRWQDAMWQGEAFLWHSLISAALNLKLLDPRGVIARAETALASDKAPLAAVEGFIRQILGWREFVRGVYWRYASQWPSLNFLSAQRPLPGWYWTGKTQAACLKEAISQTLAHGYAHHIQRLMVTGNFALLAGVNPRQVADWYLAVYVDAVDWVEEPNTLGMALFALGPRMTSKPYIASGAYIKRMSNACKQCVYKPDIRTGPQACPYTTLYWYFLMQHADLLRKNPRMALAYKNLDRMADVERTAISEWAEVRLQNLEAL</sequence>
<dbReference type="OrthoDB" id="5288100at2"/>
<keyword evidence="2" id="KW-1185">Reference proteome</keyword>
<gene>
    <name evidence="1" type="ORF">ICHIAU1_04900</name>
</gene>
<dbReference type="Gene3D" id="1.10.10.1710">
    <property type="entry name" value="Deoxyribodipyrimidine photolyase-related"/>
    <property type="match status" value="1"/>
</dbReference>
<dbReference type="Gene3D" id="3.40.50.620">
    <property type="entry name" value="HUPs"/>
    <property type="match status" value="1"/>
</dbReference>
<dbReference type="EMBL" id="AP022345">
    <property type="protein sequence ID" value="BBU68207.1"/>
    <property type="molecule type" value="Genomic_DNA"/>
</dbReference>
<dbReference type="RefSeq" id="WP_162048859.1">
    <property type="nucleotide sequence ID" value="NZ_AP022345.1"/>
</dbReference>
<dbReference type="InterPro" id="IPR052551">
    <property type="entry name" value="UV-DNA_repair_photolyase"/>
</dbReference>
<dbReference type="Pfam" id="PF04244">
    <property type="entry name" value="DPRP"/>
    <property type="match status" value="1"/>
</dbReference>
<evidence type="ECO:0000313" key="1">
    <source>
        <dbReference type="EMBL" id="BBU68207.1"/>
    </source>
</evidence>
<dbReference type="GO" id="GO:0016829">
    <property type="term" value="F:lyase activity"/>
    <property type="evidence" value="ECO:0007669"/>
    <property type="project" value="UniProtKB-KW"/>
</dbReference>
<reference evidence="2" key="1">
    <citation type="submission" date="2020-01" db="EMBL/GenBank/DDBJ databases">
        <title>Phosphoaccumulans saitamaens gen. nov., sp. nov., a polyphosphate accumulating bacterium isolated from surface river water.</title>
        <authorList>
            <person name="Watanabe K."/>
            <person name="Suda W."/>
        </authorList>
    </citation>
    <scope>NUCLEOTIDE SEQUENCE [LARGE SCALE GENOMIC DNA]</scope>
    <source>
        <strain evidence="2">ICHIAU1</strain>
    </source>
</reference>
<evidence type="ECO:0000313" key="2">
    <source>
        <dbReference type="Proteomes" id="UP000463961"/>
    </source>
</evidence>
<name>A0A7R6QVM7_9RHOO</name>
<accession>A0A7R6QVM7</accession>
<dbReference type="InterPro" id="IPR014729">
    <property type="entry name" value="Rossmann-like_a/b/a_fold"/>
</dbReference>
<dbReference type="PANTHER" id="PTHR38657:SF1">
    <property type="entry name" value="SLR1343 PROTEIN"/>
    <property type="match status" value="1"/>
</dbReference>
<dbReference type="PANTHER" id="PTHR38657">
    <property type="entry name" value="SLR1343 PROTEIN"/>
    <property type="match status" value="1"/>
</dbReference>
<proteinExistence type="predicted"/>
<dbReference type="InterPro" id="IPR036134">
    <property type="entry name" value="Crypto/Photolyase_FAD-like_sf"/>
</dbReference>
<dbReference type="InterPro" id="IPR007357">
    <property type="entry name" value="PhrB-like"/>
</dbReference>
<dbReference type="Gene3D" id="1.10.579.10">
    <property type="entry name" value="DNA Cyclobutane Dipyrimidine Photolyase, subunit A, domain 3"/>
    <property type="match status" value="1"/>
</dbReference>
<dbReference type="SUPFAM" id="SSF48173">
    <property type="entry name" value="Cryptochrome/photolyase FAD-binding domain"/>
    <property type="match status" value="1"/>
</dbReference>
<dbReference type="AlphaFoldDB" id="A0A7R6QVM7"/>
<keyword evidence="1" id="KW-0456">Lyase</keyword>
<dbReference type="Proteomes" id="UP000463961">
    <property type="component" value="Chromosome"/>
</dbReference>